<evidence type="ECO:0000256" key="5">
    <source>
        <dbReference type="RuleBase" id="RU361156"/>
    </source>
</evidence>
<protein>
    <recommendedName>
        <fullName evidence="5">Carboxypeptidase</fullName>
        <ecNumber evidence="5">3.4.16.-</ecNumber>
    </recommendedName>
</protein>
<keyword evidence="3 5" id="KW-0645">Protease</keyword>
<keyword evidence="6" id="KW-1185">Reference proteome</keyword>
<feature type="signal peptide" evidence="5">
    <location>
        <begin position="1"/>
        <end position="20"/>
    </location>
</feature>
<reference evidence="7" key="2">
    <citation type="submission" date="2020-10" db="UniProtKB">
        <authorList>
            <consortium name="WormBaseParasite"/>
        </authorList>
    </citation>
    <scope>IDENTIFICATION</scope>
</reference>
<name>A0A7E4ZRA9_PANRE</name>
<dbReference type="Gene3D" id="3.40.50.1820">
    <property type="entry name" value="alpha/beta hydrolase"/>
    <property type="match status" value="1"/>
</dbReference>
<evidence type="ECO:0000256" key="2">
    <source>
        <dbReference type="ARBA" id="ARBA00022645"/>
    </source>
</evidence>
<dbReference type="EC" id="3.4.16.-" evidence="5"/>
<dbReference type="PROSITE" id="PS00560">
    <property type="entry name" value="CARBOXYPEPT_SER_HIS"/>
    <property type="match status" value="1"/>
</dbReference>
<accession>A0A7E4ZRA9</accession>
<evidence type="ECO:0000256" key="1">
    <source>
        <dbReference type="ARBA" id="ARBA00009431"/>
    </source>
</evidence>
<keyword evidence="2 5" id="KW-0121">Carboxypeptidase</keyword>
<sequence length="560" mass="62246">MARQTWSIVCLAALLAVVAGAGEDDLVKKVPGLIFESHFKVYSGYLNASGDPGSDRLMHYMLTESKGDPANDPLLVWFNGGPGCSSFSGAFEELGPFYINKDGETLFENVYSWNARANVLYLESPIGVGFSYSQSNPNYYQADDNQTLYQNYYAIQDFFNRVQPRFANQTFYLSGESYAGLYLPMLSALITNDTDFPATLGGFAIGNGFMDVKGLTNSLVLWSNYHGRFSLNDWATLKSGDCCTKSNPTDDFDSCDWTGNLDSKNGIDYFGKDSKCGKILNPIVNSSVYNVDPYNFYEDCYNGSFITYFGKPRRADYVARSTEPNTAKLFNRDSTDPFLGYPCWQEDYVAVYFNDPAVQDAYNINPVWRENNLTFADCNMNTYNNYHLTYNNMAPFFDTIIQNAPNFRILVYNGDVDTVCNFLGDAKFIDGVAKTHDFTPAPSRDVWFFRNAVAGFNQRYTSNDTTFLIDVLTIKGAGHMVPLDRPGPALQMITNFVHSAKPDYTDPSLINPVAQPAPLLNTPTPGPATTVVPETTTKGAMSTLSVSILTLLGVLGYNFL</sequence>
<evidence type="ECO:0000256" key="4">
    <source>
        <dbReference type="ARBA" id="ARBA00022801"/>
    </source>
</evidence>
<dbReference type="WBParaSite" id="Pan_g12458.t1">
    <property type="protein sequence ID" value="Pan_g12458.t1"/>
    <property type="gene ID" value="Pan_g12458"/>
</dbReference>
<dbReference type="InterPro" id="IPR033124">
    <property type="entry name" value="Ser_caboxypep_his_AS"/>
</dbReference>
<dbReference type="PRINTS" id="PR00724">
    <property type="entry name" value="CRBOXYPTASEC"/>
</dbReference>
<reference evidence="6" key="1">
    <citation type="journal article" date="2013" name="Genetics">
        <title>The draft genome and transcriptome of Panagrellus redivivus are shaped by the harsh demands of a free-living lifestyle.</title>
        <authorList>
            <person name="Srinivasan J."/>
            <person name="Dillman A.R."/>
            <person name="Macchietto M.G."/>
            <person name="Heikkinen L."/>
            <person name="Lakso M."/>
            <person name="Fracchia K.M."/>
            <person name="Antoshechkin I."/>
            <person name="Mortazavi A."/>
            <person name="Wong G."/>
            <person name="Sternberg P.W."/>
        </authorList>
    </citation>
    <scope>NUCLEOTIDE SEQUENCE [LARGE SCALE GENOMIC DNA]</scope>
    <source>
        <strain evidence="6">MT8872</strain>
    </source>
</reference>
<organism evidence="6 7">
    <name type="scientific">Panagrellus redivivus</name>
    <name type="common">Microworm</name>
    <dbReference type="NCBI Taxonomy" id="6233"/>
    <lineage>
        <taxon>Eukaryota</taxon>
        <taxon>Metazoa</taxon>
        <taxon>Ecdysozoa</taxon>
        <taxon>Nematoda</taxon>
        <taxon>Chromadorea</taxon>
        <taxon>Rhabditida</taxon>
        <taxon>Tylenchina</taxon>
        <taxon>Panagrolaimomorpha</taxon>
        <taxon>Panagrolaimoidea</taxon>
        <taxon>Panagrolaimidae</taxon>
        <taxon>Panagrellus</taxon>
    </lineage>
</organism>
<evidence type="ECO:0000313" key="7">
    <source>
        <dbReference type="WBParaSite" id="Pan_g12458.t1"/>
    </source>
</evidence>
<proteinExistence type="inferred from homology"/>
<comment type="similarity">
    <text evidence="1 5">Belongs to the peptidase S10 family.</text>
</comment>
<dbReference type="Proteomes" id="UP000492821">
    <property type="component" value="Unassembled WGS sequence"/>
</dbReference>
<keyword evidence="4 5" id="KW-0378">Hydrolase</keyword>
<dbReference type="InterPro" id="IPR029058">
    <property type="entry name" value="AB_hydrolase_fold"/>
</dbReference>
<dbReference type="GO" id="GO:1904715">
    <property type="term" value="P:negative regulation of chaperone-mediated autophagy"/>
    <property type="evidence" value="ECO:0007669"/>
    <property type="project" value="UniProtKB-ARBA"/>
</dbReference>
<dbReference type="GO" id="GO:0004185">
    <property type="term" value="F:serine-type carboxypeptidase activity"/>
    <property type="evidence" value="ECO:0007669"/>
    <property type="project" value="UniProtKB-UniRule"/>
</dbReference>
<dbReference type="InterPro" id="IPR018202">
    <property type="entry name" value="Ser_caboxypep_ser_AS"/>
</dbReference>
<dbReference type="PANTHER" id="PTHR11802">
    <property type="entry name" value="SERINE PROTEASE FAMILY S10 SERINE CARBOXYPEPTIDASE"/>
    <property type="match status" value="1"/>
</dbReference>
<evidence type="ECO:0000256" key="3">
    <source>
        <dbReference type="ARBA" id="ARBA00022670"/>
    </source>
</evidence>
<dbReference type="FunFam" id="3.40.50.1820:FF:000335">
    <property type="entry name" value="Carboxypeptidase"/>
    <property type="match status" value="1"/>
</dbReference>
<dbReference type="AlphaFoldDB" id="A0A7E4ZRA9"/>
<dbReference type="PROSITE" id="PS00131">
    <property type="entry name" value="CARBOXYPEPT_SER_SER"/>
    <property type="match status" value="1"/>
</dbReference>
<dbReference type="PANTHER" id="PTHR11802:SF70">
    <property type="entry name" value="SERINE CARBOXYPEPTIDASE CTSA-3.1"/>
    <property type="match status" value="1"/>
</dbReference>
<feature type="chain" id="PRO_5029035603" description="Carboxypeptidase" evidence="5">
    <location>
        <begin position="21"/>
        <end position="560"/>
    </location>
</feature>
<dbReference type="Pfam" id="PF00450">
    <property type="entry name" value="Peptidase_S10"/>
    <property type="match status" value="1"/>
</dbReference>
<keyword evidence="5" id="KW-0732">Signal</keyword>
<evidence type="ECO:0000313" key="6">
    <source>
        <dbReference type="Proteomes" id="UP000492821"/>
    </source>
</evidence>
<dbReference type="GO" id="GO:0031647">
    <property type="term" value="P:regulation of protein stability"/>
    <property type="evidence" value="ECO:0007669"/>
    <property type="project" value="UniProtKB-ARBA"/>
</dbReference>
<dbReference type="SUPFAM" id="SSF53474">
    <property type="entry name" value="alpha/beta-Hydrolases"/>
    <property type="match status" value="1"/>
</dbReference>
<dbReference type="GO" id="GO:0006508">
    <property type="term" value="P:proteolysis"/>
    <property type="evidence" value="ECO:0007669"/>
    <property type="project" value="UniProtKB-KW"/>
</dbReference>
<dbReference type="InterPro" id="IPR001563">
    <property type="entry name" value="Peptidase_S10"/>
</dbReference>